<dbReference type="Proteomes" id="UP000246121">
    <property type="component" value="Unassembled WGS sequence"/>
</dbReference>
<comment type="caution">
    <text evidence="1">The sequence shown here is derived from an EMBL/GenBank/DDBJ whole genome shotgun (WGS) entry which is preliminary data.</text>
</comment>
<dbReference type="AlphaFoldDB" id="A0A2V2W4M9"/>
<accession>A0A2V2W4M9</accession>
<organism evidence="1 2">
    <name type="scientific">Trypanosoma cruzi</name>
    <dbReference type="NCBI Taxonomy" id="5693"/>
    <lineage>
        <taxon>Eukaryota</taxon>
        <taxon>Discoba</taxon>
        <taxon>Euglenozoa</taxon>
        <taxon>Kinetoplastea</taxon>
        <taxon>Metakinetoplastina</taxon>
        <taxon>Trypanosomatida</taxon>
        <taxon>Trypanosomatidae</taxon>
        <taxon>Trypanosoma</taxon>
        <taxon>Schizotrypanum</taxon>
    </lineage>
</organism>
<protein>
    <submittedName>
        <fullName evidence="1">Uncharacterized protein</fullName>
    </submittedName>
</protein>
<dbReference type="VEuPathDB" id="TriTrypDB:C3747_71g102"/>
<dbReference type="VEuPathDB" id="TriTrypDB:TcCLB.507011.190"/>
<dbReference type="VEuPathDB" id="TriTrypDB:TCDM_14290"/>
<dbReference type="EMBL" id="PRFA01000002">
    <property type="protein sequence ID" value="PWV02469.1"/>
    <property type="molecule type" value="Genomic_DNA"/>
</dbReference>
<evidence type="ECO:0000313" key="1">
    <source>
        <dbReference type="EMBL" id="PWV02469.1"/>
    </source>
</evidence>
<dbReference type="VEuPathDB" id="TriTrypDB:Tc_MARK_4435"/>
<proteinExistence type="predicted"/>
<dbReference type="VEuPathDB" id="TriTrypDB:TcBrA4_0061930"/>
<reference evidence="1 2" key="1">
    <citation type="journal article" date="2018" name="Microb. Genom.">
        <title>Expanding an expanded genome: long-read sequencing of Trypanosoma cruzi.</title>
        <authorList>
            <person name="Berna L."/>
            <person name="Rodriguez M."/>
            <person name="Chiribao M.L."/>
            <person name="Parodi-Talice A."/>
            <person name="Pita S."/>
            <person name="Rijo G."/>
            <person name="Alvarez-Valin F."/>
            <person name="Robello C."/>
        </authorList>
    </citation>
    <scope>NUCLEOTIDE SEQUENCE [LARGE SCALE GENOMIC DNA]</scope>
    <source>
        <strain evidence="1 2">Dm28c</strain>
    </source>
</reference>
<dbReference type="VEuPathDB" id="TriTrypDB:TCSYLVIO_005807"/>
<dbReference type="VEuPathDB" id="TriTrypDB:TcCL_NonESM00185"/>
<dbReference type="VEuPathDB" id="TriTrypDB:BCY84_14107"/>
<sequence length="210" mass="23883">MELEVASDGDVYARSLQEARWDILQGSNVAKDWGRLEERHPFFRDVILDARRQAKLLASVLTATEFFLQRLLWCCENDTAPCFVDANRVKQWRASLGVFISLYESSPVPTRARWVAELRERADGACAVSVDDDEKYNSCDHNKVGGMDDDDVGDDDGSFVENRLKDMLLQCLAIGRVWCRQLDEEDEMAVKVRHALSVMDAFAASKTLDW</sequence>
<dbReference type="VEuPathDB" id="TriTrypDB:C4B63_2g745"/>
<dbReference type="VEuPathDB" id="TriTrypDB:TcG_00589"/>
<evidence type="ECO:0000313" key="2">
    <source>
        <dbReference type="Proteomes" id="UP000246121"/>
    </source>
</evidence>
<gene>
    <name evidence="1" type="ORF">C4B63_2g745</name>
</gene>
<dbReference type="VEuPathDB" id="TriTrypDB:TcYC6_0069530"/>
<dbReference type="OrthoDB" id="273259at2759"/>
<dbReference type="VEuPathDB" id="TriTrypDB:TcCLB.503983.10"/>
<dbReference type="VEuPathDB" id="TriTrypDB:ECC02_001365"/>
<name>A0A2V2W4M9_TRYCR</name>